<dbReference type="PATRIC" id="fig|1230458.4.peg.125"/>
<gene>
    <name evidence="7" type="ORF">C484_00645</name>
</gene>
<proteinExistence type="inferred from homology"/>
<keyword evidence="4" id="KW-0326">Glycosidase</keyword>
<dbReference type="InterPro" id="IPR013780">
    <property type="entry name" value="Glyco_hydro_b"/>
</dbReference>
<feature type="domain" description="Alpha-galactosidase NEW3" evidence="5">
    <location>
        <begin position="232"/>
        <end position="317"/>
    </location>
</feature>
<dbReference type="Proteomes" id="UP000011648">
    <property type="component" value="Unassembled WGS sequence"/>
</dbReference>
<dbReference type="Gene3D" id="2.60.40.1180">
    <property type="entry name" value="Golgi alpha-mannosidase II"/>
    <property type="match status" value="1"/>
</dbReference>
<evidence type="ECO:0000259" key="6">
    <source>
        <dbReference type="Pfam" id="PF17801"/>
    </source>
</evidence>
<feature type="domain" description="Alpha galactosidase C-terminal" evidence="6">
    <location>
        <begin position="137"/>
        <end position="208"/>
    </location>
</feature>
<evidence type="ECO:0000256" key="4">
    <source>
        <dbReference type="ARBA" id="ARBA00023295"/>
    </source>
</evidence>
<dbReference type="PANTHER" id="PTHR11452">
    <property type="entry name" value="ALPHA-GALACTOSIDASE/ALPHA-N-ACETYLGALACTOSAMINIDASE"/>
    <property type="match status" value="1"/>
</dbReference>
<dbReference type="STRING" id="1230458.C484_00645"/>
<dbReference type="Pfam" id="PF16499">
    <property type="entry name" value="Melibiase_2"/>
    <property type="match status" value="1"/>
</dbReference>
<evidence type="ECO:0000313" key="7">
    <source>
        <dbReference type="EMBL" id="ELY96897.1"/>
    </source>
</evidence>
<evidence type="ECO:0000313" key="8">
    <source>
        <dbReference type="Proteomes" id="UP000011648"/>
    </source>
</evidence>
<comment type="similarity">
    <text evidence="1">Belongs to the glycosyl hydrolase 27 family.</text>
</comment>
<dbReference type="SUPFAM" id="SSF51445">
    <property type="entry name" value="(Trans)glycosidases"/>
    <property type="match status" value="1"/>
</dbReference>
<accession>M0AG82</accession>
<keyword evidence="8" id="KW-1185">Reference proteome</keyword>
<comment type="caution">
    <text evidence="7">The sequence shown here is derived from an EMBL/GenBank/DDBJ whole genome shotgun (WGS) entry which is preliminary data.</text>
</comment>
<keyword evidence="2" id="KW-0732">Signal</keyword>
<organism evidence="7 8">
    <name type="scientific">Natrialba taiwanensis DSM 12281</name>
    <dbReference type="NCBI Taxonomy" id="1230458"/>
    <lineage>
        <taxon>Archaea</taxon>
        <taxon>Methanobacteriati</taxon>
        <taxon>Methanobacteriota</taxon>
        <taxon>Stenosarchaea group</taxon>
        <taxon>Halobacteria</taxon>
        <taxon>Halobacteriales</taxon>
        <taxon>Natrialbaceae</taxon>
        <taxon>Natrialba</taxon>
    </lineage>
</organism>
<evidence type="ECO:0000259" key="5">
    <source>
        <dbReference type="Pfam" id="PF10633"/>
    </source>
</evidence>
<dbReference type="InterPro" id="IPR017853">
    <property type="entry name" value="GH"/>
</dbReference>
<dbReference type="GO" id="GO:0005975">
    <property type="term" value="P:carbohydrate metabolic process"/>
    <property type="evidence" value="ECO:0007669"/>
    <property type="project" value="InterPro"/>
</dbReference>
<evidence type="ECO:0000256" key="2">
    <source>
        <dbReference type="ARBA" id="ARBA00022729"/>
    </source>
</evidence>
<dbReference type="InterPro" id="IPR018905">
    <property type="entry name" value="A-galactase_NEW3"/>
</dbReference>
<dbReference type="SUPFAM" id="SSF51011">
    <property type="entry name" value="Glycosyl hydrolase domain"/>
    <property type="match status" value="1"/>
</dbReference>
<name>M0AG82_9EURY</name>
<dbReference type="InterPro" id="IPR013785">
    <property type="entry name" value="Aldolase_TIM"/>
</dbReference>
<evidence type="ECO:0000256" key="1">
    <source>
        <dbReference type="ARBA" id="ARBA00009743"/>
    </source>
</evidence>
<protein>
    <submittedName>
        <fullName evidence="7">Alpha-galactosidase</fullName>
    </submittedName>
</protein>
<dbReference type="Pfam" id="PF17801">
    <property type="entry name" value="Melibiase_C"/>
    <property type="match status" value="1"/>
</dbReference>
<dbReference type="InterPro" id="IPR041233">
    <property type="entry name" value="Melibiase_C"/>
</dbReference>
<dbReference type="InterPro" id="IPR002241">
    <property type="entry name" value="Glyco_hydro_27"/>
</dbReference>
<dbReference type="Gene3D" id="3.20.20.70">
    <property type="entry name" value="Aldolase class I"/>
    <property type="match status" value="1"/>
</dbReference>
<keyword evidence="3" id="KW-0378">Hydrolase</keyword>
<reference evidence="7 8" key="1">
    <citation type="journal article" date="2014" name="PLoS Genet.">
        <title>Phylogenetically driven sequencing of extremely halophilic archaea reveals strategies for static and dynamic osmo-response.</title>
        <authorList>
            <person name="Becker E.A."/>
            <person name="Seitzer P.M."/>
            <person name="Tritt A."/>
            <person name="Larsen D."/>
            <person name="Krusor M."/>
            <person name="Yao A.I."/>
            <person name="Wu D."/>
            <person name="Madern D."/>
            <person name="Eisen J.A."/>
            <person name="Darling A.E."/>
            <person name="Facciotti M.T."/>
        </authorList>
    </citation>
    <scope>NUCLEOTIDE SEQUENCE [LARGE SCALE GENOMIC DNA]</scope>
    <source>
        <strain evidence="7 8">DSM 12281</strain>
    </source>
</reference>
<dbReference type="GO" id="GO:0004553">
    <property type="term" value="F:hydrolase activity, hydrolyzing O-glycosyl compounds"/>
    <property type="evidence" value="ECO:0007669"/>
    <property type="project" value="InterPro"/>
</dbReference>
<evidence type="ECO:0000256" key="3">
    <source>
        <dbReference type="ARBA" id="ARBA00022801"/>
    </source>
</evidence>
<sequence length="335" mass="36700">MWAPEAGGNLWRTTGDIKPLWSAKENLWGNGIIDIIDQNEPLAEYAGPGHWNDPDMLVVGVDLPEYPNLTEAEDRTHFGMWAMMAAPLIAGNDIRNMSEETRNILTNDELIEINQDPAGNQAIRIQRTTGQDGLSRSVWAKKLANGDRAVGLLNRSDRRTTITTSAQEVGLDEASCYAARNLWNGTNWQTAGLIGATVPPHGLAVFRVSGGNSDNNKPLAILSLSADEETVAPGESLSQTVRFTNYSSIAVNNVRIVFNLPDEWKSESTSTTFNDIAAGPAVLGASDSQNDAKTEWMVRPPRDAMPQEYELGVTAEYADRMSIEESFTVNIEYQS</sequence>
<dbReference type="AlphaFoldDB" id="M0AG82"/>
<dbReference type="PANTHER" id="PTHR11452:SF75">
    <property type="entry name" value="ALPHA-GALACTOSIDASE MEL1"/>
    <property type="match status" value="1"/>
</dbReference>
<dbReference type="EMBL" id="AOIL01000001">
    <property type="protein sequence ID" value="ELY96897.1"/>
    <property type="molecule type" value="Genomic_DNA"/>
</dbReference>
<dbReference type="Pfam" id="PF10633">
    <property type="entry name" value="NPCBM_assoc"/>
    <property type="match status" value="1"/>
</dbReference>